<feature type="compositionally biased region" description="Polar residues" evidence="1">
    <location>
        <begin position="79"/>
        <end position="88"/>
    </location>
</feature>
<feature type="chain" id="PRO_5039090163" evidence="2">
    <location>
        <begin position="21"/>
        <end position="99"/>
    </location>
</feature>
<accession>A0A1W2FVX7</accession>
<evidence type="ECO:0000313" key="4">
    <source>
        <dbReference type="Proteomes" id="UP000192674"/>
    </source>
</evidence>
<dbReference type="PROSITE" id="PS51257">
    <property type="entry name" value="PROKAR_LIPOPROTEIN"/>
    <property type="match status" value="1"/>
</dbReference>
<evidence type="ECO:0000256" key="1">
    <source>
        <dbReference type="SAM" id="MobiDB-lite"/>
    </source>
</evidence>
<name>A0A1W2FVX7_KIBAR</name>
<dbReference type="AlphaFoldDB" id="A0A1W2FVX7"/>
<dbReference type="RefSeq" id="WP_235039243.1">
    <property type="nucleotide sequence ID" value="NZ_FWXV01000012.1"/>
</dbReference>
<feature type="signal peptide" evidence="2">
    <location>
        <begin position="1"/>
        <end position="20"/>
    </location>
</feature>
<organism evidence="3 4">
    <name type="scientific">Kibdelosporangium aridum</name>
    <dbReference type="NCBI Taxonomy" id="2030"/>
    <lineage>
        <taxon>Bacteria</taxon>
        <taxon>Bacillati</taxon>
        <taxon>Actinomycetota</taxon>
        <taxon>Actinomycetes</taxon>
        <taxon>Pseudonocardiales</taxon>
        <taxon>Pseudonocardiaceae</taxon>
        <taxon>Kibdelosporangium</taxon>
    </lineage>
</organism>
<keyword evidence="4" id="KW-1185">Reference proteome</keyword>
<feature type="region of interest" description="Disordered" evidence="1">
    <location>
        <begin position="23"/>
        <end position="63"/>
    </location>
</feature>
<feature type="region of interest" description="Disordered" evidence="1">
    <location>
        <begin position="79"/>
        <end position="99"/>
    </location>
</feature>
<dbReference type="Proteomes" id="UP000192674">
    <property type="component" value="Unassembled WGS sequence"/>
</dbReference>
<evidence type="ECO:0000256" key="2">
    <source>
        <dbReference type="SAM" id="SignalP"/>
    </source>
</evidence>
<evidence type="ECO:0000313" key="3">
    <source>
        <dbReference type="EMBL" id="SMD25934.1"/>
    </source>
</evidence>
<dbReference type="EMBL" id="FWXV01000012">
    <property type="protein sequence ID" value="SMD25934.1"/>
    <property type="molecule type" value="Genomic_DNA"/>
</dbReference>
<sequence length="99" mass="9985">MRLPRTVAAVVGGIALMTMAACGSSDTASTGNQPPAPAPTTQPMAAQFGPACDAVPKEGAGSFEGMAKDPVAIAASNNPALSTWSPRSSRPVWLTRSTD</sequence>
<reference evidence="3 4" key="1">
    <citation type="submission" date="2017-04" db="EMBL/GenBank/DDBJ databases">
        <authorList>
            <person name="Afonso C.L."/>
            <person name="Miller P.J."/>
            <person name="Scott M.A."/>
            <person name="Spackman E."/>
            <person name="Goraichik I."/>
            <person name="Dimitrov K.M."/>
            <person name="Suarez D.L."/>
            <person name="Swayne D.E."/>
        </authorList>
    </citation>
    <scope>NUCLEOTIDE SEQUENCE [LARGE SCALE GENOMIC DNA]</scope>
    <source>
        <strain evidence="3 4">DSM 43828</strain>
    </source>
</reference>
<gene>
    <name evidence="3" type="ORF">SAMN05661093_09512</name>
</gene>
<protein>
    <submittedName>
        <fullName evidence="3">Uncharacterized protein</fullName>
    </submittedName>
</protein>
<proteinExistence type="predicted"/>
<keyword evidence="2" id="KW-0732">Signal</keyword>